<gene>
    <name evidence="2" type="ORF">BU16DRAFT_47745</name>
</gene>
<evidence type="ECO:0000313" key="3">
    <source>
        <dbReference type="Proteomes" id="UP000799750"/>
    </source>
</evidence>
<keyword evidence="3" id="KW-1185">Reference proteome</keyword>
<organism evidence="2 3">
    <name type="scientific">Lophium mytilinum</name>
    <dbReference type="NCBI Taxonomy" id="390894"/>
    <lineage>
        <taxon>Eukaryota</taxon>
        <taxon>Fungi</taxon>
        <taxon>Dikarya</taxon>
        <taxon>Ascomycota</taxon>
        <taxon>Pezizomycotina</taxon>
        <taxon>Dothideomycetes</taxon>
        <taxon>Pleosporomycetidae</taxon>
        <taxon>Mytilinidiales</taxon>
        <taxon>Mytilinidiaceae</taxon>
        <taxon>Lophium</taxon>
    </lineage>
</organism>
<feature type="region of interest" description="Disordered" evidence="1">
    <location>
        <begin position="56"/>
        <end position="80"/>
    </location>
</feature>
<evidence type="ECO:0000256" key="1">
    <source>
        <dbReference type="SAM" id="MobiDB-lite"/>
    </source>
</evidence>
<feature type="compositionally biased region" description="Basic residues" evidence="1">
    <location>
        <begin position="56"/>
        <end position="69"/>
    </location>
</feature>
<accession>A0A6A6QS07</accession>
<protein>
    <submittedName>
        <fullName evidence="2">Uncharacterized protein</fullName>
    </submittedName>
</protein>
<reference evidence="2" key="1">
    <citation type="journal article" date="2020" name="Stud. Mycol.">
        <title>101 Dothideomycetes genomes: a test case for predicting lifestyles and emergence of pathogens.</title>
        <authorList>
            <person name="Haridas S."/>
            <person name="Albert R."/>
            <person name="Binder M."/>
            <person name="Bloem J."/>
            <person name="Labutti K."/>
            <person name="Salamov A."/>
            <person name="Andreopoulos B."/>
            <person name="Baker S."/>
            <person name="Barry K."/>
            <person name="Bills G."/>
            <person name="Bluhm B."/>
            <person name="Cannon C."/>
            <person name="Castanera R."/>
            <person name="Culley D."/>
            <person name="Daum C."/>
            <person name="Ezra D."/>
            <person name="Gonzalez J."/>
            <person name="Henrissat B."/>
            <person name="Kuo A."/>
            <person name="Liang C."/>
            <person name="Lipzen A."/>
            <person name="Lutzoni F."/>
            <person name="Magnuson J."/>
            <person name="Mondo S."/>
            <person name="Nolan M."/>
            <person name="Ohm R."/>
            <person name="Pangilinan J."/>
            <person name="Park H.-J."/>
            <person name="Ramirez L."/>
            <person name="Alfaro M."/>
            <person name="Sun H."/>
            <person name="Tritt A."/>
            <person name="Yoshinaga Y."/>
            <person name="Zwiers L.-H."/>
            <person name="Turgeon B."/>
            <person name="Goodwin S."/>
            <person name="Spatafora J."/>
            <person name="Crous P."/>
            <person name="Grigoriev I."/>
        </authorList>
    </citation>
    <scope>NUCLEOTIDE SEQUENCE</scope>
    <source>
        <strain evidence="2">CBS 269.34</strain>
    </source>
</reference>
<evidence type="ECO:0000313" key="2">
    <source>
        <dbReference type="EMBL" id="KAF2494780.1"/>
    </source>
</evidence>
<dbReference type="EMBL" id="MU004190">
    <property type="protein sequence ID" value="KAF2494780.1"/>
    <property type="molecule type" value="Genomic_DNA"/>
</dbReference>
<proteinExistence type="predicted"/>
<dbReference type="Proteomes" id="UP000799750">
    <property type="component" value="Unassembled WGS sequence"/>
</dbReference>
<name>A0A6A6QS07_9PEZI</name>
<dbReference type="AlphaFoldDB" id="A0A6A6QS07"/>
<sequence>MFVCAMEVISLRCLSLFFLARRASKPTRSSVITVRWMSEVTSVEFCSSFSAFHSQARGRKRPRTGRGRGHGANAMGNGDSENPSLSALLSNLRSLSLLLCQTCGRPLVSDVLSISSLRPQPAIHHDL</sequence>